<comment type="caution">
    <text evidence="2">The sequence shown here is derived from an EMBL/GenBank/DDBJ whole genome shotgun (WGS) entry which is preliminary data.</text>
</comment>
<dbReference type="InterPro" id="IPR012340">
    <property type="entry name" value="NA-bd_OB-fold"/>
</dbReference>
<name>A0A1Y2CTR8_9FUNG</name>
<reference evidence="2 3" key="1">
    <citation type="submission" date="2016-07" db="EMBL/GenBank/DDBJ databases">
        <title>Pervasive Adenine N6-methylation of Active Genes in Fungi.</title>
        <authorList>
            <consortium name="DOE Joint Genome Institute"/>
            <person name="Mondo S.J."/>
            <person name="Dannebaum R.O."/>
            <person name="Kuo R.C."/>
            <person name="Labutti K."/>
            <person name="Haridas S."/>
            <person name="Kuo A."/>
            <person name="Salamov A."/>
            <person name="Ahrendt S.R."/>
            <person name="Lipzen A."/>
            <person name="Sullivan W."/>
            <person name="Andreopoulos W.B."/>
            <person name="Clum A."/>
            <person name="Lindquist E."/>
            <person name="Daum C."/>
            <person name="Ramamoorthy G.K."/>
            <person name="Gryganskyi A."/>
            <person name="Culley D."/>
            <person name="Magnuson J.K."/>
            <person name="James T.Y."/>
            <person name="O'Malley M.A."/>
            <person name="Stajich J.E."/>
            <person name="Spatafora J.W."/>
            <person name="Visel A."/>
            <person name="Grigoriev I.V."/>
        </authorList>
    </citation>
    <scope>NUCLEOTIDE SEQUENCE [LARGE SCALE GENOMIC DNA]</scope>
    <source>
        <strain evidence="2 3">JEL800</strain>
    </source>
</reference>
<dbReference type="Proteomes" id="UP000193642">
    <property type="component" value="Unassembled WGS sequence"/>
</dbReference>
<keyword evidence="3" id="KW-1185">Reference proteome</keyword>
<sequence>MDLATALSHPPSTHLPPLFAFLIELLPSPTPTLQIMRLRDPSATTTLRLIRSKTPAKVGDVLRISNAYVRQFNGVKSLGSDDVSVVSSFGRDAEVVPVCGEERGRVLEIVKWSVRDPFLRALRVHSDVGCGSGGSGAGNGGELEGEGRTKELSGIKRKRSDTVRAVMKVLDPRCNDLKDALDPKFTGAEKFQVRLETENDGNEGREATVTRIILERILGISLLYPDEFWLKLRWADCIQQRIALFSRVPQEYEINDKHQIVYNVF</sequence>
<protein>
    <submittedName>
        <fullName evidence="2">Uncharacterized protein</fullName>
    </submittedName>
</protein>
<gene>
    <name evidence="2" type="ORF">BCR33DRAFT_529820</name>
</gene>
<proteinExistence type="predicted"/>
<dbReference type="EMBL" id="MCGO01000007">
    <property type="protein sequence ID" value="ORY50448.1"/>
    <property type="molecule type" value="Genomic_DNA"/>
</dbReference>
<feature type="compositionally biased region" description="Basic and acidic residues" evidence="1">
    <location>
        <begin position="145"/>
        <end position="154"/>
    </location>
</feature>
<dbReference type="AlphaFoldDB" id="A0A1Y2CTR8"/>
<evidence type="ECO:0000313" key="2">
    <source>
        <dbReference type="EMBL" id="ORY50448.1"/>
    </source>
</evidence>
<dbReference type="SUPFAM" id="SSF50249">
    <property type="entry name" value="Nucleic acid-binding proteins"/>
    <property type="match status" value="1"/>
</dbReference>
<feature type="compositionally biased region" description="Gly residues" evidence="1">
    <location>
        <begin position="130"/>
        <end position="142"/>
    </location>
</feature>
<evidence type="ECO:0000313" key="3">
    <source>
        <dbReference type="Proteomes" id="UP000193642"/>
    </source>
</evidence>
<evidence type="ECO:0000256" key="1">
    <source>
        <dbReference type="SAM" id="MobiDB-lite"/>
    </source>
</evidence>
<feature type="region of interest" description="Disordered" evidence="1">
    <location>
        <begin position="130"/>
        <end position="156"/>
    </location>
</feature>
<dbReference type="OrthoDB" id="10364478at2759"/>
<accession>A0A1Y2CTR8</accession>
<organism evidence="2 3">
    <name type="scientific">Rhizoclosmatium globosum</name>
    <dbReference type="NCBI Taxonomy" id="329046"/>
    <lineage>
        <taxon>Eukaryota</taxon>
        <taxon>Fungi</taxon>
        <taxon>Fungi incertae sedis</taxon>
        <taxon>Chytridiomycota</taxon>
        <taxon>Chytridiomycota incertae sedis</taxon>
        <taxon>Chytridiomycetes</taxon>
        <taxon>Chytridiales</taxon>
        <taxon>Chytriomycetaceae</taxon>
        <taxon>Rhizoclosmatium</taxon>
    </lineage>
</organism>